<dbReference type="Pfam" id="PF00144">
    <property type="entry name" value="Beta-lactamase"/>
    <property type="match status" value="1"/>
</dbReference>
<proteinExistence type="predicted"/>
<evidence type="ECO:0000259" key="2">
    <source>
        <dbReference type="Pfam" id="PF00144"/>
    </source>
</evidence>
<organism evidence="3 4">
    <name type="scientific">Roseateles aquatilis</name>
    <dbReference type="NCBI Taxonomy" id="431061"/>
    <lineage>
        <taxon>Bacteria</taxon>
        <taxon>Pseudomonadati</taxon>
        <taxon>Pseudomonadota</taxon>
        <taxon>Betaproteobacteria</taxon>
        <taxon>Burkholderiales</taxon>
        <taxon>Sphaerotilaceae</taxon>
        <taxon>Roseateles</taxon>
    </lineage>
</organism>
<dbReference type="PANTHER" id="PTHR46825">
    <property type="entry name" value="D-ALANYL-D-ALANINE-CARBOXYPEPTIDASE/ENDOPEPTIDASE AMPH"/>
    <property type="match status" value="1"/>
</dbReference>
<dbReference type="PROSITE" id="PS00146">
    <property type="entry name" value="BETA_LACTAMASE_A"/>
    <property type="match status" value="1"/>
</dbReference>
<keyword evidence="4" id="KW-1185">Reference proteome</keyword>
<dbReference type="Gene3D" id="3.40.710.10">
    <property type="entry name" value="DD-peptidase/beta-lactamase superfamily"/>
    <property type="match status" value="1"/>
</dbReference>
<dbReference type="InterPro" id="IPR012338">
    <property type="entry name" value="Beta-lactam/transpept-like"/>
</dbReference>
<dbReference type="RefSeq" id="WP_088382251.1">
    <property type="nucleotide sequence ID" value="NZ_NIOF01000001.1"/>
</dbReference>
<comment type="caution">
    <text evidence="3">The sequence shown here is derived from an EMBL/GenBank/DDBJ whole genome shotgun (WGS) entry which is preliminary data.</text>
</comment>
<dbReference type="OrthoDB" id="9799367at2"/>
<evidence type="ECO:0000313" key="3">
    <source>
        <dbReference type="EMBL" id="OWQ93102.1"/>
    </source>
</evidence>
<feature type="signal peptide" evidence="1">
    <location>
        <begin position="1"/>
        <end position="22"/>
    </location>
</feature>
<dbReference type="InterPro" id="IPR050491">
    <property type="entry name" value="AmpC-like"/>
</dbReference>
<name>A0A246JKG7_9BURK</name>
<sequence length="473" mass="50355">MKRWSRHLFAASLLAASFMAHGQDGSARTPAAAPTAAQIGTYAQRLLDEQKLATDGPGVVILVARGDQLLYQGARGMASVELGVPMKADQSFRIGSVTKQYAAATLLKLIDQGRAKLDDPLSKYVPGFPNGENITLLQLLNHTSGVKSYTGIPNYMRNPIRRDLSTQALIDEFKNLPVDFKPGERWAYNNSGYVLVGAVIEAITGKAWYLAAQELVLAPNGLTKTVYPGEQRVIPGMVEGYSLDPATGNLATAGLLSMTQPHAAGALVANAQDLWRWNLALHGGKVLSPALYRRMTTPEGPAQASGYGFGITAGTLRGQPRLDHGGGINGFVSSLAYFPQSGLTVVMLRNSDAPGFNVSLAARKLAAFAVGQPYADVVPVTLTEAQLKTFAGNYKLSTDEKSQRELAVQDGGLRWVRQGRAPLVLVPTGPDSLAIDGSVGIAKVERGADGMVVAVVFFPQGGEPGETGERWIR</sequence>
<evidence type="ECO:0000313" key="4">
    <source>
        <dbReference type="Proteomes" id="UP000197468"/>
    </source>
</evidence>
<dbReference type="InterPro" id="IPR001466">
    <property type="entry name" value="Beta-lactam-related"/>
</dbReference>
<protein>
    <recommendedName>
        <fullName evidence="2">Beta-lactamase-related domain-containing protein</fullName>
    </recommendedName>
</protein>
<evidence type="ECO:0000256" key="1">
    <source>
        <dbReference type="SAM" id="SignalP"/>
    </source>
</evidence>
<feature type="domain" description="Beta-lactamase-related" evidence="2">
    <location>
        <begin position="54"/>
        <end position="364"/>
    </location>
</feature>
<reference evidence="3 4" key="1">
    <citation type="journal article" date="2008" name="Int. J. Syst. Evol. Microbiol.">
        <title>Description of Roseateles aquatilis sp. nov. and Roseateles terrae sp. nov., in the class Betaproteobacteria, and emended description of the genus Roseateles.</title>
        <authorList>
            <person name="Gomila M."/>
            <person name="Bowien B."/>
            <person name="Falsen E."/>
            <person name="Moore E.R."/>
            <person name="Lalucat J."/>
        </authorList>
    </citation>
    <scope>NUCLEOTIDE SEQUENCE [LARGE SCALE GENOMIC DNA]</scope>
    <source>
        <strain evidence="3 4">CCUG 48205</strain>
    </source>
</reference>
<feature type="chain" id="PRO_5013349346" description="Beta-lactamase-related domain-containing protein" evidence="1">
    <location>
        <begin position="23"/>
        <end position="473"/>
    </location>
</feature>
<dbReference type="SUPFAM" id="SSF56601">
    <property type="entry name" value="beta-lactamase/transpeptidase-like"/>
    <property type="match status" value="1"/>
</dbReference>
<gene>
    <name evidence="3" type="ORF">CDN99_00945</name>
</gene>
<dbReference type="Proteomes" id="UP000197468">
    <property type="component" value="Unassembled WGS sequence"/>
</dbReference>
<dbReference type="PANTHER" id="PTHR46825:SF9">
    <property type="entry name" value="BETA-LACTAMASE-RELATED DOMAIN-CONTAINING PROTEIN"/>
    <property type="match status" value="1"/>
</dbReference>
<dbReference type="InterPro" id="IPR023650">
    <property type="entry name" value="Beta-lactam_class-A_AS"/>
</dbReference>
<accession>A0A246JKG7</accession>
<dbReference type="AlphaFoldDB" id="A0A246JKG7"/>
<keyword evidence="1" id="KW-0732">Signal</keyword>
<dbReference type="EMBL" id="NIOF01000001">
    <property type="protein sequence ID" value="OWQ93102.1"/>
    <property type="molecule type" value="Genomic_DNA"/>
</dbReference>